<dbReference type="EMBL" id="JAHFXF010000001">
    <property type="protein sequence ID" value="KAG9701353.1"/>
    <property type="molecule type" value="Genomic_DNA"/>
</dbReference>
<feature type="non-terminal residue" evidence="3">
    <location>
        <position position="903"/>
    </location>
</feature>
<evidence type="ECO:0000256" key="1">
    <source>
        <dbReference type="SAM" id="SignalP"/>
    </source>
</evidence>
<reference evidence="3" key="2">
    <citation type="submission" date="2021-08" db="EMBL/GenBank/DDBJ databases">
        <authorList>
            <person name="Gostincar C."/>
            <person name="Sun X."/>
            <person name="Song Z."/>
            <person name="Gunde-Cimerman N."/>
        </authorList>
    </citation>
    <scope>NUCLEOTIDE SEQUENCE</scope>
    <source>
        <strain evidence="3">EXF-9911</strain>
    </source>
</reference>
<protein>
    <submittedName>
        <fullName evidence="3">WD40 repeat-like protein</fullName>
    </submittedName>
</protein>
<feature type="non-terminal residue" evidence="3">
    <location>
        <position position="1"/>
    </location>
</feature>
<evidence type="ECO:0000313" key="4">
    <source>
        <dbReference type="Proteomes" id="UP000779574"/>
    </source>
</evidence>
<keyword evidence="1" id="KW-0732">Signal</keyword>
<organism evidence="3 4">
    <name type="scientific">Aureobasidium melanogenum</name>
    <name type="common">Aureobasidium pullulans var. melanogenum</name>
    <dbReference type="NCBI Taxonomy" id="46634"/>
    <lineage>
        <taxon>Eukaryota</taxon>
        <taxon>Fungi</taxon>
        <taxon>Dikarya</taxon>
        <taxon>Ascomycota</taxon>
        <taxon>Pezizomycotina</taxon>
        <taxon>Dothideomycetes</taxon>
        <taxon>Dothideomycetidae</taxon>
        <taxon>Dothideales</taxon>
        <taxon>Saccotheciaceae</taxon>
        <taxon>Aureobasidium</taxon>
    </lineage>
</organism>
<gene>
    <name evidence="3" type="ORF">KCU76_g5</name>
</gene>
<name>A0A9P8EWM3_AURME</name>
<dbReference type="Proteomes" id="UP000779574">
    <property type="component" value="Unassembled WGS sequence"/>
</dbReference>
<evidence type="ECO:0000259" key="2">
    <source>
        <dbReference type="Pfam" id="PF14420"/>
    </source>
</evidence>
<accession>A0A9P8EWM3</accession>
<feature type="signal peptide" evidence="1">
    <location>
        <begin position="1"/>
        <end position="18"/>
    </location>
</feature>
<sequence length="903" mass="100261">LACLRLLPPLLLLLVVEARLLLVARHSPVDLDLCSLVATNARLALLVDLFGDGFGALFFEHVGVADEAGLFVQLLGDKVTVHVRAEEGGGADKVVEVEFAELLSGQELVVVVDGACLLSASVVGRWVLGVFSHFFDEVVEEGTPLGSGAQLRDEEGVLLTALVGGEEHTAVLAPLDVVEVDSGFDACPRVSVGGFPDLDDALGLDGVAVALVFCEEGHGRTQIVDADDTVGVAGCQVETGAVEFEGDWRMPTRLRERESQNSTVPMLVPKARRFVDATLQSAGARAGPVVTTNIDLVALHVTSQLEVETVDFTHAILVDTRGRDQGFSLALVVLEVATVTRDAGAVVHATRRVKFEGAVGLQMQGFAVVRREEEEGLVERVGVAGVRERQMRQVVDVLLRLVSSCLLLLQTQSPAAARLCLPTRGPASDCAFSVAQAIRGEGELSQIQRWYRRAPPTDLTISSCGMFDEQEVAAVAPAADIFFWLALSPHSRRSPRLAVAEGIPAEPHFSWHSDLLLTRKVRRFSISSPELPTSVYHIRQPHLNMPPPIAGLLDRKEDIEKWICEDDLTVLQVIDKLKSDHNVVCQKRTLERWLKTWGFSRRNKLDKPALHEELTRLFRGPHMTDEAICNLLSESGYVVTRRYVMDTRKKLGLHKRIRPETSEQDLLNTIKDLLIQEYKNEEVLKMHRGELYTYLRHKYPDLNIIGRDRVYNIAREMNPQLVRRYPKGHPLYQGRPYKLTGKRLAAKLAKDAADANLNPPADHAQDYPASYDTIHPSSSTHGYDVAQPHDTVVDRSVAVQDPQALSGDTPASTTHQALHPSLRLESLEKENNILHQRLQQQEAEIHIHRTQFAEKLLQYSSYEIPTFHDPARLKRLQQGRVSGWKPRDLQILQAWLFRSSFCC</sequence>
<reference evidence="3" key="1">
    <citation type="journal article" date="2021" name="J Fungi (Basel)">
        <title>Virulence traits and population genomics of the black yeast Aureobasidium melanogenum.</title>
        <authorList>
            <person name="Cernosa A."/>
            <person name="Sun X."/>
            <person name="Gostincar C."/>
            <person name="Fang C."/>
            <person name="Gunde-Cimerman N."/>
            <person name="Song Z."/>
        </authorList>
    </citation>
    <scope>NUCLEOTIDE SEQUENCE</scope>
    <source>
        <strain evidence="3">EXF-9911</strain>
    </source>
</reference>
<dbReference type="Pfam" id="PF14420">
    <property type="entry name" value="Clr5"/>
    <property type="match status" value="1"/>
</dbReference>
<comment type="caution">
    <text evidence="3">The sequence shown here is derived from an EMBL/GenBank/DDBJ whole genome shotgun (WGS) entry which is preliminary data.</text>
</comment>
<dbReference type="InterPro" id="IPR025676">
    <property type="entry name" value="Clr5_dom"/>
</dbReference>
<feature type="chain" id="PRO_5040293322" evidence="1">
    <location>
        <begin position="19"/>
        <end position="903"/>
    </location>
</feature>
<dbReference type="AlphaFoldDB" id="A0A9P8EWM3"/>
<feature type="domain" description="Clr5" evidence="2">
    <location>
        <begin position="555"/>
        <end position="600"/>
    </location>
</feature>
<evidence type="ECO:0000313" key="3">
    <source>
        <dbReference type="EMBL" id="KAG9701353.1"/>
    </source>
</evidence>
<proteinExistence type="predicted"/>